<reference evidence="2" key="1">
    <citation type="journal article" date="2019" name="Int. J. Syst. Evol. Microbiol.">
        <title>Halobacteriovorax valvorus sp. nov., a novel prokaryotic predator isolated from coastal seawater of China.</title>
        <authorList>
            <person name="Chen M.-X."/>
        </authorList>
    </citation>
    <scope>NUCLEOTIDE SEQUENCE [LARGE SCALE GENOMIC DNA]</scope>
    <source>
        <strain evidence="2">BL9</strain>
    </source>
</reference>
<protein>
    <submittedName>
        <fullName evidence="1">Uncharacterized protein</fullName>
    </submittedName>
</protein>
<dbReference type="Proteomes" id="UP000443582">
    <property type="component" value="Unassembled WGS sequence"/>
</dbReference>
<proteinExistence type="predicted"/>
<gene>
    <name evidence="1" type="ORF">DAY19_11620</name>
</gene>
<sequence>MIFYILANQITTLFLSMSLLTTLSFDSNVESYIYGGSKEDIYFKVTGNSKTLVIKPKISPVKDRSFSNLLVVTKKGKYYFNLSLDERNPHQFLEIKDAQINKAMKEVLSTKDYKILEGASSSLIINQSHNELRVNSMNIGRKKYLGKGIPIIIESNRILN</sequence>
<name>A0ABY0ICE9_9BACT</name>
<evidence type="ECO:0000313" key="1">
    <source>
        <dbReference type="EMBL" id="RZF20627.1"/>
    </source>
</evidence>
<comment type="caution">
    <text evidence="1">The sequence shown here is derived from an EMBL/GenBank/DDBJ whole genome shotgun (WGS) entry which is preliminary data.</text>
</comment>
<accession>A0ABY0ICE9</accession>
<organism evidence="1 2">
    <name type="scientific">Halobacteriovorax vibrionivorans</name>
    <dbReference type="NCBI Taxonomy" id="2152716"/>
    <lineage>
        <taxon>Bacteria</taxon>
        <taxon>Pseudomonadati</taxon>
        <taxon>Bdellovibrionota</taxon>
        <taxon>Bacteriovoracia</taxon>
        <taxon>Bacteriovoracales</taxon>
        <taxon>Halobacteriovoraceae</taxon>
        <taxon>Halobacteriovorax</taxon>
    </lineage>
</organism>
<evidence type="ECO:0000313" key="2">
    <source>
        <dbReference type="Proteomes" id="UP000443582"/>
    </source>
</evidence>
<dbReference type="EMBL" id="QDKL01000003">
    <property type="protein sequence ID" value="RZF20627.1"/>
    <property type="molecule type" value="Genomic_DNA"/>
</dbReference>
<dbReference type="RefSeq" id="WP_115362629.1">
    <property type="nucleotide sequence ID" value="NZ_QDKL01000003.1"/>
</dbReference>
<keyword evidence="2" id="KW-1185">Reference proteome</keyword>